<dbReference type="PaxDb" id="522772-Dacet_1107"/>
<evidence type="ECO:0000313" key="2">
    <source>
        <dbReference type="Proteomes" id="UP000002012"/>
    </source>
</evidence>
<proteinExistence type="predicted"/>
<dbReference type="HOGENOM" id="CLU_1683695_0_0_0"/>
<dbReference type="RefSeq" id="WP_013010403.1">
    <property type="nucleotide sequence ID" value="NC_013943.1"/>
</dbReference>
<gene>
    <name evidence="1" type="ordered locus">Dacet_1107</name>
</gene>
<reference evidence="1 2" key="1">
    <citation type="journal article" date="2010" name="Stand. Genomic Sci.">
        <title>Complete genome sequence of Denitrovibrio acetiphilus type strain (N2460).</title>
        <authorList>
            <person name="Kiss H."/>
            <person name="Lang E."/>
            <person name="Lapidus A."/>
            <person name="Copeland A."/>
            <person name="Nolan M."/>
            <person name="Glavina Del Rio T."/>
            <person name="Chen F."/>
            <person name="Lucas S."/>
            <person name="Tice H."/>
            <person name="Cheng J.F."/>
            <person name="Han C."/>
            <person name="Goodwin L."/>
            <person name="Pitluck S."/>
            <person name="Liolios K."/>
            <person name="Pati A."/>
            <person name="Ivanova N."/>
            <person name="Mavromatis K."/>
            <person name="Chen A."/>
            <person name="Palaniappan K."/>
            <person name="Land M."/>
            <person name="Hauser L."/>
            <person name="Chang Y.J."/>
            <person name="Jeffries C.D."/>
            <person name="Detter J.C."/>
            <person name="Brettin T."/>
            <person name="Spring S."/>
            <person name="Rohde M."/>
            <person name="Goker M."/>
            <person name="Woyke T."/>
            <person name="Bristow J."/>
            <person name="Eisen J.A."/>
            <person name="Markowitz V."/>
            <person name="Hugenholtz P."/>
            <person name="Kyrpides N.C."/>
            <person name="Klenk H.P."/>
        </authorList>
    </citation>
    <scope>NUCLEOTIDE SEQUENCE [LARGE SCALE GENOMIC DNA]</scope>
    <source>
        <strain evidence="2">DSM 12809 / NBRC 114555 / N2460</strain>
    </source>
</reference>
<keyword evidence="2" id="KW-1185">Reference proteome</keyword>
<dbReference type="Proteomes" id="UP000002012">
    <property type="component" value="Chromosome"/>
</dbReference>
<sequence>MIVNGVFYQSSKTSTAVESTDVEPLASHLTKESEEKAKSVSDSVQLSEEAYTALKEYAPEALTALGYDFNDKNVVLEEMKEIAKEKYFNMDSQGMPIPESEEGMISALEVANRYIEALNSIEPDELHEAVAGANSASADSSLSLSDIAGVREYLRV</sequence>
<dbReference type="KEGG" id="dap:Dacet_1107"/>
<dbReference type="InParanoid" id="D4H780"/>
<organism evidence="1 2">
    <name type="scientific">Denitrovibrio acetiphilus (strain DSM 12809 / NBRC 114555 / N2460)</name>
    <dbReference type="NCBI Taxonomy" id="522772"/>
    <lineage>
        <taxon>Bacteria</taxon>
        <taxon>Pseudomonadati</taxon>
        <taxon>Deferribacterota</taxon>
        <taxon>Deferribacteres</taxon>
        <taxon>Deferribacterales</taxon>
        <taxon>Geovibrionaceae</taxon>
        <taxon>Denitrovibrio</taxon>
    </lineage>
</organism>
<accession>D4H780</accession>
<name>D4H780_DENA2</name>
<dbReference type="AlphaFoldDB" id="D4H780"/>
<protein>
    <submittedName>
        <fullName evidence="1">Uncharacterized protein</fullName>
    </submittedName>
</protein>
<evidence type="ECO:0000313" key="1">
    <source>
        <dbReference type="EMBL" id="ADD67879.1"/>
    </source>
</evidence>
<dbReference type="EMBL" id="CP001968">
    <property type="protein sequence ID" value="ADD67879.1"/>
    <property type="molecule type" value="Genomic_DNA"/>
</dbReference>